<keyword evidence="2" id="KW-1185">Reference proteome</keyword>
<gene>
    <name evidence="1" type="ORF">AMECASPLE_020488</name>
</gene>
<protein>
    <submittedName>
        <fullName evidence="1">Uncharacterized protein</fullName>
    </submittedName>
</protein>
<dbReference type="Proteomes" id="UP001469553">
    <property type="component" value="Unassembled WGS sequence"/>
</dbReference>
<proteinExistence type="predicted"/>
<reference evidence="1 2" key="1">
    <citation type="submission" date="2021-06" db="EMBL/GenBank/DDBJ databases">
        <authorList>
            <person name="Palmer J.M."/>
        </authorList>
    </citation>
    <scope>NUCLEOTIDE SEQUENCE [LARGE SCALE GENOMIC DNA]</scope>
    <source>
        <strain evidence="1 2">AS_MEX2019</strain>
        <tissue evidence="1">Muscle</tissue>
    </source>
</reference>
<organism evidence="1 2">
    <name type="scientific">Ameca splendens</name>
    <dbReference type="NCBI Taxonomy" id="208324"/>
    <lineage>
        <taxon>Eukaryota</taxon>
        <taxon>Metazoa</taxon>
        <taxon>Chordata</taxon>
        <taxon>Craniata</taxon>
        <taxon>Vertebrata</taxon>
        <taxon>Euteleostomi</taxon>
        <taxon>Actinopterygii</taxon>
        <taxon>Neopterygii</taxon>
        <taxon>Teleostei</taxon>
        <taxon>Neoteleostei</taxon>
        <taxon>Acanthomorphata</taxon>
        <taxon>Ovalentaria</taxon>
        <taxon>Atherinomorphae</taxon>
        <taxon>Cyprinodontiformes</taxon>
        <taxon>Goodeidae</taxon>
        <taxon>Ameca</taxon>
    </lineage>
</organism>
<comment type="caution">
    <text evidence="1">The sequence shown here is derived from an EMBL/GenBank/DDBJ whole genome shotgun (WGS) entry which is preliminary data.</text>
</comment>
<evidence type="ECO:0000313" key="2">
    <source>
        <dbReference type="Proteomes" id="UP001469553"/>
    </source>
</evidence>
<accession>A0ABV0XGA9</accession>
<sequence length="80" mass="9160">MDFVDWCECNLLCFNTSKTKEMVIESRRRTPPQSPVNIQGEDIESLESFMSMMEAHIHHGHNLLPTTPYCRGDGAFSVSR</sequence>
<name>A0ABV0XGA9_9TELE</name>
<dbReference type="EMBL" id="JAHRIP010001711">
    <property type="protein sequence ID" value="MEQ2280491.1"/>
    <property type="molecule type" value="Genomic_DNA"/>
</dbReference>
<evidence type="ECO:0000313" key="1">
    <source>
        <dbReference type="EMBL" id="MEQ2280491.1"/>
    </source>
</evidence>